<accession>A0ABT9BK56</accession>
<keyword evidence="3" id="KW-1185">Reference proteome</keyword>
<dbReference type="Pfam" id="PF03583">
    <property type="entry name" value="LIP"/>
    <property type="match status" value="1"/>
</dbReference>
<protein>
    <submittedName>
        <fullName evidence="2">Lipase family protein</fullName>
    </submittedName>
</protein>
<dbReference type="InterPro" id="IPR005152">
    <property type="entry name" value="Lipase_secreted"/>
</dbReference>
<dbReference type="PROSITE" id="PS51257">
    <property type="entry name" value="PROKAR_LIPOPROTEIN"/>
    <property type="match status" value="1"/>
</dbReference>
<evidence type="ECO:0000313" key="3">
    <source>
        <dbReference type="Proteomes" id="UP001241072"/>
    </source>
</evidence>
<evidence type="ECO:0000256" key="1">
    <source>
        <dbReference type="SAM" id="SignalP"/>
    </source>
</evidence>
<dbReference type="Gene3D" id="3.40.50.1820">
    <property type="entry name" value="alpha/beta hydrolase"/>
    <property type="match status" value="1"/>
</dbReference>
<dbReference type="PANTHER" id="PTHR34853:SF1">
    <property type="entry name" value="LIPASE 5"/>
    <property type="match status" value="1"/>
</dbReference>
<name>A0ABT9BK56_9MICO</name>
<dbReference type="Proteomes" id="UP001241072">
    <property type="component" value="Unassembled WGS sequence"/>
</dbReference>
<dbReference type="EMBL" id="JAUQUB010000001">
    <property type="protein sequence ID" value="MDO7880823.1"/>
    <property type="molecule type" value="Genomic_DNA"/>
</dbReference>
<evidence type="ECO:0000313" key="2">
    <source>
        <dbReference type="EMBL" id="MDO7880823.1"/>
    </source>
</evidence>
<feature type="signal peptide" evidence="1">
    <location>
        <begin position="1"/>
        <end position="27"/>
    </location>
</feature>
<reference evidence="2 3" key="1">
    <citation type="submission" date="2023-07" db="EMBL/GenBank/DDBJ databases">
        <title>Protaetiibacter sp. nov WY-16 isolated from soil.</title>
        <authorList>
            <person name="Liu B."/>
            <person name="Wan Y."/>
        </authorList>
    </citation>
    <scope>NUCLEOTIDE SEQUENCE [LARGE SCALE GENOMIC DNA]</scope>
    <source>
        <strain evidence="2 3">WY-16</strain>
    </source>
</reference>
<dbReference type="InterPro" id="IPR029058">
    <property type="entry name" value="AB_hydrolase_fold"/>
</dbReference>
<dbReference type="PANTHER" id="PTHR34853">
    <property type="match status" value="1"/>
</dbReference>
<dbReference type="RefSeq" id="WP_305001252.1">
    <property type="nucleotide sequence ID" value="NZ_JAUQUB010000001.1"/>
</dbReference>
<dbReference type="SUPFAM" id="SSF53474">
    <property type="entry name" value="alpha/beta-Hydrolases"/>
    <property type="match status" value="1"/>
</dbReference>
<proteinExistence type="predicted"/>
<keyword evidence="1" id="KW-0732">Signal</keyword>
<feature type="chain" id="PRO_5045251815" evidence="1">
    <location>
        <begin position="28"/>
        <end position="578"/>
    </location>
</feature>
<gene>
    <name evidence="2" type="ORF">Q5716_01130</name>
</gene>
<sequence>MTRRRPELLGPALALAAVLAVSLGACTAPPAPTPSPTPTAASTQPCENRVGTAVPDGLGPGDVVDSLEITPTGDASYPVGARSWRILYVTTGVDETDLQLVCGTVTAPAAGPAVVDGRARILNWSHGTVGIAQDCLPSSDPAVGLWGPMPGGIGAVAWGADLSKREGEASDGLLQFAVDQGWVVAAADYAPDSTYVVGKTEASAILDAARAATQLVDSTFADAPTKYDAVIWGHSQGGHAALWAGQLFDSYLAATHPSGPVADLTLRGVAALAPASNFITQPGQPGVVAGDGLADWEMHKNIGLDLPVAALQMQIGPALFSYIFGAWDALADGPAPAADAAFPAYPLTAGGVQLDAIATAEGAQTVATVKELCLRRSSAGAVQSAVEKYGDASANPMVVPEIWNLPAGYRSGEFFRGGLDATCAAPPTEGLATWCAWMLYNLPGPLGSNPFPKVPLSDGQPVPLFLAQGLADDIIHCQPAGGAGDHIPDAANCMTRALYDSLEPLYCIDGTSSLTLHGVAAAGIGGVDSPATHFSIPGEIAAKSIAGDELVFEGSPLQRFFSEAFDGSVAPGCSMVVS</sequence>
<comment type="caution">
    <text evidence="2">The sequence shown here is derived from an EMBL/GenBank/DDBJ whole genome shotgun (WGS) entry which is preliminary data.</text>
</comment>
<organism evidence="2 3">
    <name type="scientific">Antiquaquibacter soli</name>
    <dbReference type="NCBI Taxonomy" id="3064523"/>
    <lineage>
        <taxon>Bacteria</taxon>
        <taxon>Bacillati</taxon>
        <taxon>Actinomycetota</taxon>
        <taxon>Actinomycetes</taxon>
        <taxon>Micrococcales</taxon>
        <taxon>Microbacteriaceae</taxon>
        <taxon>Antiquaquibacter</taxon>
    </lineage>
</organism>